<dbReference type="AlphaFoldDB" id="A0A7C4D7Q8"/>
<gene>
    <name evidence="2" type="ORF">ENU14_03835</name>
</gene>
<name>A0A7C4D7Q8_STAMA</name>
<reference evidence="2" key="1">
    <citation type="journal article" date="2020" name="mSystems">
        <title>Genome- and Community-Level Interaction Insights into Carbon Utilization and Element Cycling Functions of Hydrothermarchaeota in Hydrothermal Sediment.</title>
        <authorList>
            <person name="Zhou Z."/>
            <person name="Liu Y."/>
            <person name="Xu W."/>
            <person name="Pan J."/>
            <person name="Luo Z.H."/>
            <person name="Li M."/>
        </authorList>
    </citation>
    <scope>NUCLEOTIDE SEQUENCE [LARGE SCALE GENOMIC DNA]</scope>
    <source>
        <strain evidence="2">SpSt-642</strain>
    </source>
</reference>
<feature type="transmembrane region" description="Helical" evidence="1">
    <location>
        <begin position="6"/>
        <end position="25"/>
    </location>
</feature>
<proteinExistence type="predicted"/>
<evidence type="ECO:0008006" key="3">
    <source>
        <dbReference type="Google" id="ProtNLM"/>
    </source>
</evidence>
<accession>A0A7C4D7Q8</accession>
<keyword evidence="1" id="KW-1133">Transmembrane helix</keyword>
<keyword evidence="1" id="KW-0812">Transmembrane</keyword>
<dbReference type="EMBL" id="DTBJ01000028">
    <property type="protein sequence ID" value="HGM58702.1"/>
    <property type="molecule type" value="Genomic_DNA"/>
</dbReference>
<evidence type="ECO:0000313" key="2">
    <source>
        <dbReference type="EMBL" id="HGM58702.1"/>
    </source>
</evidence>
<sequence>MKAVDPVIATLILIAIAVIAGVFVLRQFLSMAGGATSQQYLQIVDLYITRRETAPGKFSIDITIGVKNSGDKRITVDSIIVPDAQWNVTKLNINLNPGETWQGSFNVLVDQPYIVDNIDWHNLWRKGTEHVVIVRYYVVGDPQYREISQKGMVV</sequence>
<keyword evidence="1" id="KW-0472">Membrane</keyword>
<protein>
    <recommendedName>
        <fullName evidence="3">DUF1616 domain-containing protein</fullName>
    </recommendedName>
</protein>
<comment type="caution">
    <text evidence="2">The sequence shown here is derived from an EMBL/GenBank/DDBJ whole genome shotgun (WGS) entry which is preliminary data.</text>
</comment>
<evidence type="ECO:0000256" key="1">
    <source>
        <dbReference type="SAM" id="Phobius"/>
    </source>
</evidence>
<organism evidence="2">
    <name type="scientific">Staphylothermus marinus</name>
    <dbReference type="NCBI Taxonomy" id="2280"/>
    <lineage>
        <taxon>Archaea</taxon>
        <taxon>Thermoproteota</taxon>
        <taxon>Thermoprotei</taxon>
        <taxon>Desulfurococcales</taxon>
        <taxon>Desulfurococcaceae</taxon>
        <taxon>Staphylothermus</taxon>
    </lineage>
</organism>